<dbReference type="SUPFAM" id="SSF51679">
    <property type="entry name" value="Bacterial luciferase-like"/>
    <property type="match status" value="1"/>
</dbReference>
<dbReference type="Proteomes" id="UP000032221">
    <property type="component" value="Unassembled WGS sequence"/>
</dbReference>
<dbReference type="STRING" id="280871.TL10_29070"/>
<evidence type="ECO:0000256" key="7">
    <source>
        <dbReference type="SAM" id="MobiDB-lite"/>
    </source>
</evidence>
<feature type="domain" description="Luciferase-like" evidence="8">
    <location>
        <begin position="28"/>
        <end position="387"/>
    </location>
</feature>
<dbReference type="AlphaFoldDB" id="A0A0D1LCE2"/>
<gene>
    <name evidence="9" type="ORF">TL10_29070</name>
</gene>
<feature type="binding site" evidence="6">
    <location>
        <position position="230"/>
    </location>
    <ligand>
        <name>FMN</name>
        <dbReference type="ChEBI" id="CHEBI:58210"/>
    </ligand>
</feature>
<dbReference type="FunFam" id="3.20.20.30:FF:000008">
    <property type="entry name" value="Xenobiotic compound monooxygenase A subunit"/>
    <property type="match status" value="1"/>
</dbReference>
<evidence type="ECO:0000313" key="10">
    <source>
        <dbReference type="Proteomes" id="UP000032221"/>
    </source>
</evidence>
<evidence type="ECO:0000256" key="5">
    <source>
        <dbReference type="ARBA" id="ARBA00033748"/>
    </source>
</evidence>
<feature type="region of interest" description="Disordered" evidence="7">
    <location>
        <begin position="447"/>
        <end position="483"/>
    </location>
</feature>
<dbReference type="Pfam" id="PF00296">
    <property type="entry name" value="Bac_luciferase"/>
    <property type="match status" value="1"/>
</dbReference>
<keyword evidence="1 6" id="KW-0285">Flavoprotein</keyword>
<reference evidence="9 10" key="1">
    <citation type="submission" date="2015-01" db="EMBL/GenBank/DDBJ databases">
        <title>Genome sequence of Mycobacterium llatzerense and Mycobacterium immunogenum recovered from brain abscess.</title>
        <authorList>
            <person name="Greninger A.L."/>
            <person name="Langelier C."/>
            <person name="Cunningham G."/>
            <person name="Chiu C.Y."/>
            <person name="Miller S."/>
        </authorList>
    </citation>
    <scope>NUCLEOTIDE SEQUENCE [LARGE SCALE GENOMIC DNA]</scope>
    <source>
        <strain evidence="9 10">CLUC14</strain>
    </source>
</reference>
<dbReference type="GO" id="GO:0004497">
    <property type="term" value="F:monooxygenase activity"/>
    <property type="evidence" value="ECO:0007669"/>
    <property type="project" value="UniProtKB-KW"/>
</dbReference>
<feature type="binding site" evidence="6">
    <location>
        <position position="158"/>
    </location>
    <ligand>
        <name>FMN</name>
        <dbReference type="ChEBI" id="CHEBI:58210"/>
    </ligand>
</feature>
<evidence type="ECO:0000256" key="3">
    <source>
        <dbReference type="ARBA" id="ARBA00023002"/>
    </source>
</evidence>
<keyword evidence="2 6" id="KW-0288">FMN</keyword>
<dbReference type="InterPro" id="IPR036661">
    <property type="entry name" value="Luciferase-like_sf"/>
</dbReference>
<dbReference type="PANTHER" id="PTHR30011">
    <property type="entry name" value="ALKANESULFONATE MONOOXYGENASE-RELATED"/>
    <property type="match status" value="1"/>
</dbReference>
<evidence type="ECO:0000313" key="9">
    <source>
        <dbReference type="EMBL" id="KIU13591.1"/>
    </source>
</evidence>
<dbReference type="OrthoDB" id="8320141at2"/>
<evidence type="ECO:0000259" key="8">
    <source>
        <dbReference type="Pfam" id="PF00296"/>
    </source>
</evidence>
<dbReference type="InterPro" id="IPR051260">
    <property type="entry name" value="Diverse_substr_monoxygenases"/>
</dbReference>
<dbReference type="PANTHER" id="PTHR30011:SF16">
    <property type="entry name" value="C2H2 FINGER DOMAIN TRANSCRIPTION FACTOR (EUROFUNG)-RELATED"/>
    <property type="match status" value="1"/>
</dbReference>
<proteinExistence type="inferred from homology"/>
<dbReference type="NCBIfam" id="TIGR03860">
    <property type="entry name" value="FMN_nitrolo"/>
    <property type="match status" value="1"/>
</dbReference>
<protein>
    <submittedName>
        <fullName evidence="9">5,10-methylene tetrahydromethanopterin reductase</fullName>
    </submittedName>
</protein>
<keyword evidence="4" id="KW-0503">Monooxygenase</keyword>
<feature type="binding site" evidence="6">
    <location>
        <position position="229"/>
    </location>
    <ligand>
        <name>FMN</name>
        <dbReference type="ChEBI" id="CHEBI:58210"/>
    </ligand>
</feature>
<accession>A0A0D1LCE2</accession>
<dbReference type="InterPro" id="IPR016215">
    <property type="entry name" value="NTA_MOA"/>
</dbReference>
<dbReference type="EMBL" id="JXST01000080">
    <property type="protein sequence ID" value="KIU13591.1"/>
    <property type="molecule type" value="Genomic_DNA"/>
</dbReference>
<dbReference type="Gene3D" id="3.20.20.30">
    <property type="entry name" value="Luciferase-like domain"/>
    <property type="match status" value="1"/>
</dbReference>
<comment type="caution">
    <text evidence="9">The sequence shown here is derived from an EMBL/GenBank/DDBJ whole genome shotgun (WGS) entry which is preliminary data.</text>
</comment>
<dbReference type="RefSeq" id="WP_043988392.1">
    <property type="nucleotide sequence ID" value="NZ_JXST01000080.1"/>
</dbReference>
<feature type="binding site" evidence="6">
    <location>
        <position position="104"/>
    </location>
    <ligand>
        <name>FMN</name>
        <dbReference type="ChEBI" id="CHEBI:58210"/>
    </ligand>
</feature>
<comment type="similarity">
    <text evidence="5">Belongs to the NtaA/SnaA/DszA monooxygenase family.</text>
</comment>
<evidence type="ECO:0000256" key="6">
    <source>
        <dbReference type="PIRSR" id="PIRSR000337-1"/>
    </source>
</evidence>
<sequence>MTRQIRLNAFDMNCVAHQSPGLWRHPEDQSWRYKDLAYWTELAKLLERGRFDGLFIADVLGTYDVYGASDEAAIRQAAQIPVGDPLLLVSAMALVTEHLGFGITTGTGFEHPYPFARRISTLDHLTKGRIGWNVVTGYLPAAARNMGQTDQPAHDARYDHADEYLEVLYKLWEGSWEDDAVVRDRERGVFTDPDKVHHIGHSGTHFSVPGVHLAEPSPQRTPVIYQAGSSLRGVRFAAENAEAIFTAAPTKAILAETVSNIRRELELAGRDPYSAKIFNLSTVITAATDAEAHAKHRELLSYGDPEGALVFMSGWMGVDLARYGLDEPIGNVDSNAILSAVKAFQSADPDGREWTVRDIAEWGEIGGMGPRIVGSGTTVADTLQEWVAETDVDGFNLAYAITPGSFADVIEHVVPVLTERGVYQAEYLPGSLRHKLFGNGDRLPREHRGARYRVGGPSSTIIDRPSTLPSSSASAAAQPTRGR</sequence>
<keyword evidence="10" id="KW-1185">Reference proteome</keyword>
<dbReference type="GO" id="GO:0016705">
    <property type="term" value="F:oxidoreductase activity, acting on paired donors, with incorporation or reduction of molecular oxygen"/>
    <property type="evidence" value="ECO:0007669"/>
    <property type="project" value="InterPro"/>
</dbReference>
<dbReference type="PATRIC" id="fig|280871.6.peg.6035"/>
<dbReference type="PIRSF" id="PIRSF000337">
    <property type="entry name" value="NTA_MOA"/>
    <property type="match status" value="1"/>
</dbReference>
<keyword evidence="3" id="KW-0560">Oxidoreductase</keyword>
<evidence type="ECO:0000256" key="4">
    <source>
        <dbReference type="ARBA" id="ARBA00023033"/>
    </source>
</evidence>
<dbReference type="InterPro" id="IPR011251">
    <property type="entry name" value="Luciferase-like_dom"/>
</dbReference>
<feature type="binding site" evidence="6">
    <location>
        <position position="58"/>
    </location>
    <ligand>
        <name>FMN</name>
        <dbReference type="ChEBI" id="CHEBI:58210"/>
    </ligand>
</feature>
<name>A0A0D1LCE2_9MYCO</name>
<evidence type="ECO:0000256" key="1">
    <source>
        <dbReference type="ARBA" id="ARBA00022630"/>
    </source>
</evidence>
<organism evidence="9 10">
    <name type="scientific">Mycolicibacterium llatzerense</name>
    <dbReference type="NCBI Taxonomy" id="280871"/>
    <lineage>
        <taxon>Bacteria</taxon>
        <taxon>Bacillati</taxon>
        <taxon>Actinomycetota</taxon>
        <taxon>Actinomycetes</taxon>
        <taxon>Mycobacteriales</taxon>
        <taxon>Mycobacteriaceae</taxon>
        <taxon>Mycolicibacterium</taxon>
    </lineage>
</organism>
<feature type="binding site" evidence="6">
    <location>
        <position position="154"/>
    </location>
    <ligand>
        <name>FMN</name>
        <dbReference type="ChEBI" id="CHEBI:58210"/>
    </ligand>
</feature>
<evidence type="ECO:0000256" key="2">
    <source>
        <dbReference type="ARBA" id="ARBA00022643"/>
    </source>
</evidence>